<proteinExistence type="predicted"/>
<dbReference type="AlphaFoldDB" id="A0A6P1D605"/>
<comment type="caution">
    <text evidence="4">The sequence shown here is derived from an EMBL/GenBank/DDBJ whole genome shotgun (WGS) entry which is preliminary data.</text>
</comment>
<dbReference type="EMBL" id="JAAGUZ010000042">
    <property type="protein sequence ID" value="NEW46075.1"/>
    <property type="molecule type" value="Genomic_DNA"/>
</dbReference>
<dbReference type="PANTHER" id="PTHR40763:SF4">
    <property type="entry name" value="DUF1707 DOMAIN-CONTAINING PROTEIN"/>
    <property type="match status" value="1"/>
</dbReference>
<accession>A0A6P1D605</accession>
<evidence type="ECO:0000313" key="5">
    <source>
        <dbReference type="Proteomes" id="UP000468928"/>
    </source>
</evidence>
<name>A0A6P1D605_9NOCA</name>
<feature type="domain" description="DUF1707" evidence="3">
    <location>
        <begin position="89"/>
        <end position="141"/>
    </location>
</feature>
<feature type="compositionally biased region" description="Low complexity" evidence="1">
    <location>
        <begin position="69"/>
        <end position="93"/>
    </location>
</feature>
<protein>
    <submittedName>
        <fullName evidence="4">DUF1707 domain-containing protein</fullName>
    </submittedName>
</protein>
<sequence length="373" mass="39125">MSTSVPGRMRARDLDRAHTASVLDAAYAEGQLGADEYHDRTAQARAAKTVGQLSALVDDLQTPSAAHMPGPRRFAPRATPAATGYPSSTRARTADRAAAAELLDLARSEGQLTDDEIRAYTELLAEAKTLGDLAELTADLQGSRRAPAPPRRAKTTGQGGYLAALTAAALLVAFGAFALTGRADGPAPAESPAAAVPEAGAPEAEFPAPRAELDDVEPVVIKTPDLVTGEGMAHFIADYRAEFGDTIADEISLFPEHGDVDRAVPGQPNRRVSYDYRGGFQRPSDPTTRKVDTPTVDLGVLDTAAIGAALANAATIATVPDGKVSHLSVEVHSFPPNEGRMVVAVYVGNEFNESGHFILGPAGEVLRVWPFEG</sequence>
<gene>
    <name evidence="4" type="ORF">GV789_16695</name>
</gene>
<feature type="transmembrane region" description="Helical" evidence="2">
    <location>
        <begin position="160"/>
        <end position="179"/>
    </location>
</feature>
<organism evidence="4 5">
    <name type="scientific">Nocardia cyriacigeorgica</name>
    <dbReference type="NCBI Taxonomy" id="135487"/>
    <lineage>
        <taxon>Bacteria</taxon>
        <taxon>Bacillati</taxon>
        <taxon>Actinomycetota</taxon>
        <taxon>Actinomycetes</taxon>
        <taxon>Mycobacteriales</taxon>
        <taxon>Nocardiaceae</taxon>
        <taxon>Nocardia</taxon>
    </lineage>
</organism>
<evidence type="ECO:0000256" key="1">
    <source>
        <dbReference type="SAM" id="MobiDB-lite"/>
    </source>
</evidence>
<keyword evidence="2" id="KW-1133">Transmembrane helix</keyword>
<feature type="region of interest" description="Disordered" evidence="1">
    <location>
        <begin position="63"/>
        <end position="93"/>
    </location>
</feature>
<evidence type="ECO:0000313" key="4">
    <source>
        <dbReference type="EMBL" id="NEW46075.1"/>
    </source>
</evidence>
<evidence type="ECO:0000259" key="3">
    <source>
        <dbReference type="Pfam" id="PF08044"/>
    </source>
</evidence>
<dbReference type="Pfam" id="PF08044">
    <property type="entry name" value="DUF1707"/>
    <property type="match status" value="2"/>
</dbReference>
<evidence type="ECO:0000256" key="2">
    <source>
        <dbReference type="SAM" id="Phobius"/>
    </source>
</evidence>
<keyword evidence="2" id="KW-0812">Transmembrane</keyword>
<dbReference type="Proteomes" id="UP000468928">
    <property type="component" value="Unassembled WGS sequence"/>
</dbReference>
<dbReference type="InterPro" id="IPR012551">
    <property type="entry name" value="DUF1707_SHOCT-like"/>
</dbReference>
<feature type="domain" description="DUF1707" evidence="3">
    <location>
        <begin position="9"/>
        <end position="61"/>
    </location>
</feature>
<dbReference type="RefSeq" id="WP_163829520.1">
    <property type="nucleotide sequence ID" value="NZ_JAAGUZ010000042.1"/>
</dbReference>
<dbReference type="PANTHER" id="PTHR40763">
    <property type="entry name" value="MEMBRANE PROTEIN-RELATED"/>
    <property type="match status" value="1"/>
</dbReference>
<feature type="region of interest" description="Disordered" evidence="1">
    <location>
        <begin position="258"/>
        <end position="291"/>
    </location>
</feature>
<reference evidence="4 5" key="1">
    <citation type="submission" date="2020-01" db="EMBL/GenBank/DDBJ databases">
        <title>Genetics and antimicrobial susceptibilities of Nocardia species isolated from the soil; a comparison with species isolated from humans.</title>
        <authorList>
            <person name="Carrasco G."/>
            <person name="Monzon S."/>
            <person name="Sansegundo M."/>
            <person name="Garcia E."/>
            <person name="Garrido N."/>
            <person name="Medina M.J."/>
            <person name="Villalon P."/>
            <person name="Ramirez-Arocha A.C."/>
            <person name="Jimenez P."/>
            <person name="Cuesta I."/>
            <person name="Valdezate S."/>
        </authorList>
    </citation>
    <scope>NUCLEOTIDE SEQUENCE [LARGE SCALE GENOMIC DNA]</scope>
    <source>
        <strain evidence="4 5">CNM20110639</strain>
    </source>
</reference>
<keyword evidence="2" id="KW-0472">Membrane</keyword>